<dbReference type="SUPFAM" id="SSF56281">
    <property type="entry name" value="Metallo-hydrolase/oxidoreductase"/>
    <property type="match status" value="1"/>
</dbReference>
<dbReference type="RefSeq" id="WP_281762346.1">
    <property type="nucleotide sequence ID" value="NZ_AP026709.1"/>
</dbReference>
<proteinExistence type="predicted"/>
<evidence type="ECO:0000313" key="3">
    <source>
        <dbReference type="EMBL" id="BDQ36447.1"/>
    </source>
</evidence>
<dbReference type="PANTHER" id="PTHR43084:SF1">
    <property type="entry name" value="PERSULFIDE DIOXYGENASE ETHE1, MITOCHONDRIAL"/>
    <property type="match status" value="1"/>
</dbReference>
<dbReference type="CDD" id="cd00158">
    <property type="entry name" value="RHOD"/>
    <property type="match status" value="1"/>
</dbReference>
<name>A0ABN6RZM9_9BACT</name>
<feature type="domain" description="Rhodanese" evidence="2">
    <location>
        <begin position="266"/>
        <end position="357"/>
    </location>
</feature>
<keyword evidence="4" id="KW-1185">Reference proteome</keyword>
<feature type="domain" description="Rhodanese" evidence="2">
    <location>
        <begin position="372"/>
        <end position="460"/>
    </location>
</feature>
<dbReference type="Gene3D" id="3.60.15.10">
    <property type="entry name" value="Ribonuclease Z/Hydroxyacylglutathione hydrolase-like"/>
    <property type="match status" value="1"/>
</dbReference>
<dbReference type="InterPro" id="IPR044528">
    <property type="entry name" value="POD-like_MBL-fold"/>
</dbReference>
<dbReference type="InterPro" id="IPR036873">
    <property type="entry name" value="Rhodanese-like_dom_sf"/>
</dbReference>
<dbReference type="InterPro" id="IPR001279">
    <property type="entry name" value="Metallo-B-lactamas"/>
</dbReference>
<dbReference type="SMART" id="SM00450">
    <property type="entry name" value="RHOD"/>
    <property type="match status" value="2"/>
</dbReference>
<evidence type="ECO:0000313" key="4">
    <source>
        <dbReference type="Proteomes" id="UP001317742"/>
    </source>
</evidence>
<dbReference type="InterPro" id="IPR036866">
    <property type="entry name" value="RibonucZ/Hydroxyglut_hydro"/>
</dbReference>
<dbReference type="SMART" id="SM00849">
    <property type="entry name" value="Lactamase_B"/>
    <property type="match status" value="1"/>
</dbReference>
<dbReference type="EMBL" id="AP026709">
    <property type="protein sequence ID" value="BDQ36447.1"/>
    <property type="molecule type" value="Genomic_DNA"/>
</dbReference>
<dbReference type="InterPro" id="IPR001763">
    <property type="entry name" value="Rhodanese-like_dom"/>
</dbReference>
<dbReference type="PANTHER" id="PTHR43084">
    <property type="entry name" value="PERSULFIDE DIOXYGENASE ETHE1"/>
    <property type="match status" value="1"/>
</dbReference>
<evidence type="ECO:0000259" key="2">
    <source>
        <dbReference type="PROSITE" id="PS50206"/>
    </source>
</evidence>
<dbReference type="PROSITE" id="PS50206">
    <property type="entry name" value="RHODANESE_3"/>
    <property type="match status" value="2"/>
</dbReference>
<dbReference type="Gene3D" id="3.40.250.10">
    <property type="entry name" value="Rhodanese-like domain"/>
    <property type="match status" value="2"/>
</dbReference>
<dbReference type="Proteomes" id="UP001317742">
    <property type="component" value="Chromosome"/>
</dbReference>
<dbReference type="CDD" id="cd07724">
    <property type="entry name" value="POD-like_MBL-fold"/>
    <property type="match status" value="1"/>
</dbReference>
<protein>
    <recommendedName>
        <fullName evidence="2">Rhodanese domain-containing protein</fullName>
    </recommendedName>
</protein>
<dbReference type="Pfam" id="PF00753">
    <property type="entry name" value="Lactamase_B"/>
    <property type="match status" value="1"/>
</dbReference>
<reference evidence="3 4" key="1">
    <citation type="submission" date="2022-08" db="EMBL/GenBank/DDBJ databases">
        <title>Genome Sequence of the sulphate-reducing bacterium, Pseudodesulfovibrio sp. SYK.</title>
        <authorList>
            <person name="Kondo R."/>
            <person name="Kataoka T."/>
        </authorList>
    </citation>
    <scope>NUCLEOTIDE SEQUENCE [LARGE SCALE GENOMIC DNA]</scope>
    <source>
        <strain evidence="3 4">SYK</strain>
    </source>
</reference>
<dbReference type="SUPFAM" id="SSF52821">
    <property type="entry name" value="Rhodanese/Cell cycle control phosphatase"/>
    <property type="match status" value="2"/>
</dbReference>
<dbReference type="Pfam" id="PF00581">
    <property type="entry name" value="Rhodanese"/>
    <property type="match status" value="2"/>
</dbReference>
<evidence type="ECO:0000256" key="1">
    <source>
        <dbReference type="ARBA" id="ARBA00022723"/>
    </source>
</evidence>
<organism evidence="3 4">
    <name type="scientific">Pseudodesulfovibrio nedwellii</name>
    <dbReference type="NCBI Taxonomy" id="2973072"/>
    <lineage>
        <taxon>Bacteria</taxon>
        <taxon>Pseudomonadati</taxon>
        <taxon>Thermodesulfobacteriota</taxon>
        <taxon>Desulfovibrionia</taxon>
        <taxon>Desulfovibrionales</taxon>
        <taxon>Desulfovibrionaceae</taxon>
    </lineage>
</organism>
<gene>
    <name evidence="3" type="ORF">SYK_08070</name>
</gene>
<accession>A0ABN6RZM9</accession>
<sequence>MYFKQITTPGLGCFSYVIGCPTAGEMVVVDPKRDVQDYLDISRDEGMKIIHAIDTHVHADHVSGAQELKSHTGCDVMVYETSPVSYAFTPLKEGDKLTIGNAGLKVLHTPGHTPDALSLLVTDFSRGNEPWMLLTGDVLFVNDIGRPDLVGDAKLDEQIQNLWNTLYIKFNKFPDSLEVFPAHGAGSLCGRGMSSKPSSTLGFERRHNAMLGFDSYEAFHLAMSQEFPARPKSFTHIISTNANGAPLLERCPMDLAMDPFKFEEKMQDGAVVIDVRDAAAYAGYHIPSSINIGFEPSLANWVGMVVDPKADILLVVDSKEGYNRMRTELHRIGYDRIYGYLSGGIQSWVFSGRPVNKLSIDSAQDLQNCQADNKPLSLVDVRTPAEWEGGRIPGAKHIPLADILNGKYDLSEDDHHILYCAGGYRANIAASYLQKHGFWNVRSLAGGYIAWNKAGYSTEK</sequence>
<keyword evidence="1" id="KW-0479">Metal-binding</keyword>
<dbReference type="InterPro" id="IPR051682">
    <property type="entry name" value="Mito_Persulfide_Diox"/>
</dbReference>